<evidence type="ECO:0000313" key="15">
    <source>
        <dbReference type="Proteomes" id="UP000248021"/>
    </source>
</evidence>
<evidence type="ECO:0000259" key="12">
    <source>
        <dbReference type="SMART" id="SM01002"/>
    </source>
</evidence>
<keyword evidence="7" id="KW-0520">NAD</keyword>
<dbReference type="SUPFAM" id="SSF52283">
    <property type="entry name" value="Formate/glycerate dehydrogenase catalytic domain-like"/>
    <property type="match status" value="1"/>
</dbReference>
<comment type="catalytic activity">
    <reaction evidence="8">
        <text>NAD(+) + NADPH + H(+)(in) = NADH + NADP(+) + H(+)(out)</text>
        <dbReference type="Rhea" id="RHEA:47992"/>
        <dbReference type="ChEBI" id="CHEBI:15378"/>
        <dbReference type="ChEBI" id="CHEBI:57540"/>
        <dbReference type="ChEBI" id="CHEBI:57783"/>
        <dbReference type="ChEBI" id="CHEBI:57945"/>
        <dbReference type="ChEBI" id="CHEBI:58349"/>
        <dbReference type="EC" id="7.1.1.1"/>
    </reaction>
</comment>
<keyword evidence="4" id="KW-0547">Nucleotide-binding</keyword>
<feature type="domain" description="Alanine dehydrogenase/pyridine nucleotide transhydrogenase NAD(H)-binding" evidence="12">
    <location>
        <begin position="169"/>
        <end position="336"/>
    </location>
</feature>
<accession>A0A2V3ULE4</accession>
<dbReference type="InterPro" id="IPR007886">
    <property type="entry name" value="AlaDH/PNT_N"/>
</dbReference>
<dbReference type="FunFam" id="3.40.50.720:FF:000188">
    <property type="entry name" value="NAD(P) transhydrogenase alpha subunit 1"/>
    <property type="match status" value="1"/>
</dbReference>
<dbReference type="Pfam" id="PF05222">
    <property type="entry name" value="AlaDh_PNT_N"/>
    <property type="match status" value="1"/>
</dbReference>
<evidence type="ECO:0000256" key="9">
    <source>
        <dbReference type="ARBA" id="ARBA00071353"/>
    </source>
</evidence>
<dbReference type="GO" id="GO:0050661">
    <property type="term" value="F:NADP binding"/>
    <property type="evidence" value="ECO:0007669"/>
    <property type="project" value="TreeGrafter"/>
</dbReference>
<evidence type="ECO:0000256" key="6">
    <source>
        <dbReference type="ARBA" id="ARBA00022967"/>
    </source>
</evidence>
<dbReference type="EC" id="7.1.1.1" evidence="3"/>
<evidence type="ECO:0000256" key="10">
    <source>
        <dbReference type="ARBA" id="ARBA00076996"/>
    </source>
</evidence>
<comment type="function">
    <text evidence="1">The transhydrogenation between NADH and NADP is coupled to respiration and ATP hydrolysis and functions as a proton pump across the membrane.</text>
</comment>
<dbReference type="PROSITE" id="PS00837">
    <property type="entry name" value="ALADH_PNT_2"/>
    <property type="match status" value="1"/>
</dbReference>
<evidence type="ECO:0000256" key="8">
    <source>
        <dbReference type="ARBA" id="ARBA00048202"/>
    </source>
</evidence>
<evidence type="ECO:0000313" key="14">
    <source>
        <dbReference type="EMBL" id="PXW60252.1"/>
    </source>
</evidence>
<dbReference type="Pfam" id="PF01262">
    <property type="entry name" value="AlaDh_PNT_C"/>
    <property type="match status" value="1"/>
</dbReference>
<evidence type="ECO:0000256" key="1">
    <source>
        <dbReference type="ARBA" id="ARBA00003943"/>
    </source>
</evidence>
<dbReference type="EMBL" id="QJJK01000004">
    <property type="protein sequence ID" value="PXW60252.1"/>
    <property type="molecule type" value="Genomic_DNA"/>
</dbReference>
<dbReference type="SMART" id="SM01002">
    <property type="entry name" value="AlaDh_PNT_C"/>
    <property type="match status" value="1"/>
</dbReference>
<evidence type="ECO:0000256" key="7">
    <source>
        <dbReference type="ARBA" id="ARBA00023027"/>
    </source>
</evidence>
<keyword evidence="5" id="KW-0521">NADP</keyword>
<dbReference type="SUPFAM" id="SSF51735">
    <property type="entry name" value="NAD(P)-binding Rossmann-fold domains"/>
    <property type="match status" value="1"/>
</dbReference>
<dbReference type="AlphaFoldDB" id="A0A2V3ULE4"/>
<dbReference type="Gene3D" id="3.40.50.720">
    <property type="entry name" value="NAD(P)-binding Rossmann-like Domain"/>
    <property type="match status" value="2"/>
</dbReference>
<protein>
    <recommendedName>
        <fullName evidence="9">NAD(P) transhydrogenase subunit alpha part 1</fullName>
        <ecNumber evidence="3">7.1.1.1</ecNumber>
    </recommendedName>
    <alternativeName>
        <fullName evidence="11">Nicotinamide nucleotide transhydrogenase subunit alpha 1</fullName>
    </alternativeName>
    <alternativeName>
        <fullName evidence="10">Pyridine nucleotide transhydrogenase subunit alpha 1</fullName>
    </alternativeName>
</protein>
<proteinExistence type="inferred from homology"/>
<evidence type="ECO:0000256" key="5">
    <source>
        <dbReference type="ARBA" id="ARBA00022857"/>
    </source>
</evidence>
<organism evidence="14 15">
    <name type="scientific">Chelatococcus asaccharovorans</name>
    <dbReference type="NCBI Taxonomy" id="28210"/>
    <lineage>
        <taxon>Bacteria</taxon>
        <taxon>Pseudomonadati</taxon>
        <taxon>Pseudomonadota</taxon>
        <taxon>Alphaproteobacteria</taxon>
        <taxon>Hyphomicrobiales</taxon>
        <taxon>Chelatococcaceae</taxon>
        <taxon>Chelatococcus</taxon>
    </lineage>
</organism>
<evidence type="ECO:0000256" key="3">
    <source>
        <dbReference type="ARBA" id="ARBA00012943"/>
    </source>
</evidence>
<name>A0A2V3ULE4_9HYPH</name>
<sequence>MAAVPSLAAAHAVIAVLEWFTMLIAVPAETEQNEGRVAATPETVKKFLGLGAEVVVQSGAGLRSGVTDADYTEAGARIAATPGETLSGADVVLKVRRPSASELPLIKRGALVIAVLDPYGDEAAVKSWADAGISAFSMEFMPRITRAQVMDVLSSQANLAGYRAVIDAAAEYGRALPMMMTAAGTVPAARAFIMGAGVAGLQAIATARRLGAVVSATDVRPAAKEQVASLGAKFIAVEDEEFKAAETAGGYAKQMSAEYQAKQAELTASHISKQDIVITTALIPGRPAPKLITAAMVASMRPGSVIVDLAVERGGNVEGAVPGEVVVTANGVKIVGHLNVPGRLAATASSLYAKNLYAFAETLIDKASKALAVNWDDELVKATALTRDGAIVHPAFLPKA</sequence>
<dbReference type="Proteomes" id="UP000248021">
    <property type="component" value="Unassembled WGS sequence"/>
</dbReference>
<feature type="domain" description="Alanine dehydrogenase/pyridine nucleotide transhydrogenase N-terminal" evidence="13">
    <location>
        <begin position="25"/>
        <end position="160"/>
    </location>
</feature>
<dbReference type="NCBIfam" id="NF006942">
    <property type="entry name" value="PRK09424.1"/>
    <property type="match status" value="1"/>
</dbReference>
<dbReference type="SMART" id="SM01003">
    <property type="entry name" value="AlaDh_PNT_N"/>
    <property type="match status" value="1"/>
</dbReference>
<comment type="similarity">
    <text evidence="2">Belongs to the AlaDH/PNT family.</text>
</comment>
<keyword evidence="6" id="KW-1278">Translocase</keyword>
<evidence type="ECO:0000256" key="2">
    <source>
        <dbReference type="ARBA" id="ARBA00005689"/>
    </source>
</evidence>
<dbReference type="GO" id="GO:0008750">
    <property type="term" value="F:proton-translocating NAD(P)+ transhydrogenase activity"/>
    <property type="evidence" value="ECO:0007669"/>
    <property type="project" value="UniProtKB-EC"/>
</dbReference>
<keyword evidence="15" id="KW-1185">Reference proteome</keyword>
<dbReference type="InterPro" id="IPR036291">
    <property type="entry name" value="NAD(P)-bd_dom_sf"/>
</dbReference>
<evidence type="ECO:0000256" key="4">
    <source>
        <dbReference type="ARBA" id="ARBA00022741"/>
    </source>
</evidence>
<dbReference type="GO" id="GO:0006740">
    <property type="term" value="P:NADPH regeneration"/>
    <property type="evidence" value="ECO:0007669"/>
    <property type="project" value="TreeGrafter"/>
</dbReference>
<dbReference type="PANTHER" id="PTHR10160">
    <property type="entry name" value="NAD(P) TRANSHYDROGENASE"/>
    <property type="match status" value="1"/>
</dbReference>
<comment type="caution">
    <text evidence="14">The sequence shown here is derived from an EMBL/GenBank/DDBJ whole genome shotgun (WGS) entry which is preliminary data.</text>
</comment>
<dbReference type="InterPro" id="IPR008143">
    <property type="entry name" value="Ala_DH/PNT_CS2"/>
</dbReference>
<gene>
    <name evidence="14" type="ORF">C7450_104304</name>
</gene>
<evidence type="ECO:0000259" key="13">
    <source>
        <dbReference type="SMART" id="SM01003"/>
    </source>
</evidence>
<dbReference type="GO" id="GO:0016491">
    <property type="term" value="F:oxidoreductase activity"/>
    <property type="evidence" value="ECO:0007669"/>
    <property type="project" value="InterPro"/>
</dbReference>
<evidence type="ECO:0000256" key="11">
    <source>
        <dbReference type="ARBA" id="ARBA00084087"/>
    </source>
</evidence>
<dbReference type="PANTHER" id="PTHR10160:SF19">
    <property type="entry name" value="PROTON-TRANSLOCATING NAD(P)(+) TRANSHYDROGENASE"/>
    <property type="match status" value="1"/>
</dbReference>
<dbReference type="GO" id="GO:0005886">
    <property type="term" value="C:plasma membrane"/>
    <property type="evidence" value="ECO:0007669"/>
    <property type="project" value="TreeGrafter"/>
</dbReference>
<dbReference type="InterPro" id="IPR007698">
    <property type="entry name" value="AlaDH/PNT_NAD(H)-bd"/>
</dbReference>
<dbReference type="CDD" id="cd05304">
    <property type="entry name" value="Rubrum_tdh"/>
    <property type="match status" value="1"/>
</dbReference>
<reference evidence="14 15" key="1">
    <citation type="submission" date="2018-05" db="EMBL/GenBank/DDBJ databases">
        <title>Genomic Encyclopedia of Type Strains, Phase IV (KMG-IV): sequencing the most valuable type-strain genomes for metagenomic binning, comparative biology and taxonomic classification.</title>
        <authorList>
            <person name="Goeker M."/>
        </authorList>
    </citation>
    <scope>NUCLEOTIDE SEQUENCE [LARGE SCALE GENOMIC DNA]</scope>
    <source>
        <strain evidence="14 15">DSM 6462</strain>
    </source>
</reference>